<reference evidence="2 3" key="1">
    <citation type="submission" date="2017-07" db="EMBL/GenBank/DDBJ databases">
        <title>Whole genome sequence of Azospirillum brasilense 2A1, a potential biofertilizer strain.</title>
        <authorList>
            <person name="Fontana C.A."/>
            <person name="Toffoli L.M."/>
            <person name="Salazar S.M."/>
            <person name="Puglisi E."/>
            <person name="Pedraza R."/>
            <person name="Bassi D."/>
            <person name="Cocconcelli P.S."/>
        </authorList>
    </citation>
    <scope>NUCLEOTIDE SEQUENCE [LARGE SCALE GENOMIC DNA]</scope>
    <source>
        <strain evidence="2 3">2A1</strain>
        <plasmid evidence="2">unnamed</plasmid>
    </source>
</reference>
<dbReference type="EMBL" id="NOWT01000008">
    <property type="protein sequence ID" value="OYD84241.1"/>
    <property type="molecule type" value="Genomic_DNA"/>
</dbReference>
<accession>A0A235HEJ0</accession>
<name>A0A235HEJ0_AZOBR</name>
<protein>
    <submittedName>
        <fullName evidence="2">Uncharacterized protein</fullName>
    </submittedName>
</protein>
<geneLocation type="plasmid" evidence="2">
    <name>unnamed</name>
</geneLocation>
<sequence>MRRDVAVAIFYDMAMGRSDRAAMITMSGRALSDDSARLIGVQLLDRGGAGIFTALTPLGDRRPDARHRPTPPKPK</sequence>
<gene>
    <name evidence="2" type="ORF">CHT98_11150</name>
</gene>
<evidence type="ECO:0000256" key="1">
    <source>
        <dbReference type="SAM" id="MobiDB-lite"/>
    </source>
</evidence>
<dbReference type="AlphaFoldDB" id="A0A235HEJ0"/>
<feature type="region of interest" description="Disordered" evidence="1">
    <location>
        <begin position="55"/>
        <end position="75"/>
    </location>
</feature>
<comment type="caution">
    <text evidence="2">The sequence shown here is derived from an EMBL/GenBank/DDBJ whole genome shotgun (WGS) entry which is preliminary data.</text>
</comment>
<dbReference type="Proteomes" id="UP000215367">
    <property type="component" value="Unassembled WGS sequence"/>
</dbReference>
<evidence type="ECO:0000313" key="2">
    <source>
        <dbReference type="EMBL" id="OYD84241.1"/>
    </source>
</evidence>
<evidence type="ECO:0000313" key="3">
    <source>
        <dbReference type="Proteomes" id="UP000215367"/>
    </source>
</evidence>
<keyword evidence="2" id="KW-0614">Plasmid</keyword>
<organism evidence="2 3">
    <name type="scientific">Azospirillum brasilense</name>
    <dbReference type="NCBI Taxonomy" id="192"/>
    <lineage>
        <taxon>Bacteria</taxon>
        <taxon>Pseudomonadati</taxon>
        <taxon>Pseudomonadota</taxon>
        <taxon>Alphaproteobacteria</taxon>
        <taxon>Rhodospirillales</taxon>
        <taxon>Azospirillaceae</taxon>
        <taxon>Azospirillum</taxon>
    </lineage>
</organism>
<proteinExistence type="predicted"/>